<comment type="similarity">
    <text evidence="1 6">Belongs to the glycosyl hydrolase 43 family.</text>
</comment>
<evidence type="ECO:0000313" key="8">
    <source>
        <dbReference type="Proteomes" id="UP000676996"/>
    </source>
</evidence>
<dbReference type="InterPro" id="IPR006710">
    <property type="entry name" value="Glyco_hydro_43"/>
</dbReference>
<protein>
    <submittedName>
        <fullName evidence="7">Family 43 glycosylhydrolase</fullName>
    </submittedName>
</protein>
<dbReference type="Proteomes" id="UP000676996">
    <property type="component" value="Unassembled WGS sequence"/>
</dbReference>
<gene>
    <name evidence="7" type="ORF">J7S20_00110</name>
</gene>
<evidence type="ECO:0000256" key="3">
    <source>
        <dbReference type="ARBA" id="ARBA00023295"/>
    </source>
</evidence>
<accession>A0A8T4I9U3</accession>
<feature type="active site" description="Proton donor" evidence="4">
    <location>
        <position position="225"/>
    </location>
</feature>
<dbReference type="SUPFAM" id="SSF75005">
    <property type="entry name" value="Arabinanase/levansucrase/invertase"/>
    <property type="match status" value="1"/>
</dbReference>
<evidence type="ECO:0000256" key="5">
    <source>
        <dbReference type="PIRSR" id="PIRSR606710-2"/>
    </source>
</evidence>
<comment type="caution">
    <text evidence="7">The sequence shown here is derived from an EMBL/GenBank/DDBJ whole genome shotgun (WGS) entry which is preliminary data.</text>
</comment>
<dbReference type="PANTHER" id="PTHR42812:SF2">
    <property type="entry name" value="XYLOSIDASE_ARABINOSIDASE"/>
    <property type="match status" value="1"/>
</dbReference>
<keyword evidence="8" id="KW-1185">Reference proteome</keyword>
<evidence type="ECO:0000256" key="1">
    <source>
        <dbReference type="ARBA" id="ARBA00009865"/>
    </source>
</evidence>
<dbReference type="InterPro" id="IPR013320">
    <property type="entry name" value="ConA-like_dom_sf"/>
</dbReference>
<dbReference type="EMBL" id="JAGRQC010000001">
    <property type="protein sequence ID" value="MBR0550902.1"/>
    <property type="molecule type" value="Genomic_DNA"/>
</dbReference>
<organism evidence="7 8">
    <name type="scientific">Stakelama marina</name>
    <dbReference type="NCBI Taxonomy" id="2826939"/>
    <lineage>
        <taxon>Bacteria</taxon>
        <taxon>Pseudomonadati</taxon>
        <taxon>Pseudomonadota</taxon>
        <taxon>Alphaproteobacteria</taxon>
        <taxon>Sphingomonadales</taxon>
        <taxon>Sphingomonadaceae</taxon>
        <taxon>Stakelama</taxon>
    </lineage>
</organism>
<dbReference type="GO" id="GO:0004553">
    <property type="term" value="F:hydrolase activity, hydrolyzing O-glycosyl compounds"/>
    <property type="evidence" value="ECO:0007669"/>
    <property type="project" value="InterPro"/>
</dbReference>
<evidence type="ECO:0000256" key="4">
    <source>
        <dbReference type="PIRSR" id="PIRSR606710-1"/>
    </source>
</evidence>
<evidence type="ECO:0000256" key="2">
    <source>
        <dbReference type="ARBA" id="ARBA00022801"/>
    </source>
</evidence>
<reference evidence="7" key="1">
    <citation type="submission" date="2021-04" db="EMBL/GenBank/DDBJ databases">
        <title>Ouciella asimina sp. nov., isolated from the surface seawater in the hydrothermal field of Okinawa Trough.</title>
        <authorList>
            <person name="Shuang W."/>
        </authorList>
    </citation>
    <scope>NUCLEOTIDE SEQUENCE</scope>
    <source>
        <strain evidence="7">LXI357</strain>
    </source>
</reference>
<keyword evidence="3 6" id="KW-0326">Glycosidase</keyword>
<dbReference type="Gene3D" id="2.60.120.200">
    <property type="match status" value="1"/>
</dbReference>
<dbReference type="Pfam" id="PF04616">
    <property type="entry name" value="Glyco_hydro_43"/>
    <property type="match status" value="1"/>
</dbReference>
<dbReference type="CDD" id="cd09002">
    <property type="entry name" value="GH43_XYL-like"/>
    <property type="match status" value="1"/>
</dbReference>
<proteinExistence type="inferred from homology"/>
<evidence type="ECO:0000313" key="7">
    <source>
        <dbReference type="EMBL" id="MBR0550902.1"/>
    </source>
</evidence>
<name>A0A8T4I9U3_9SPHN</name>
<keyword evidence="2 6" id="KW-0378">Hydrolase</keyword>
<feature type="site" description="Important for catalytic activity, responsible for pKa modulation of the active site Glu and correct orientation of both the proton donor and substrate" evidence="5">
    <location>
        <position position="170"/>
    </location>
</feature>
<dbReference type="AlphaFoldDB" id="A0A8T4I9U3"/>
<dbReference type="PANTHER" id="PTHR42812">
    <property type="entry name" value="BETA-XYLOSIDASE"/>
    <property type="match status" value="1"/>
</dbReference>
<dbReference type="InterPro" id="IPR023296">
    <property type="entry name" value="Glyco_hydro_beta-prop_sf"/>
</dbReference>
<dbReference type="Gene3D" id="2.115.10.20">
    <property type="entry name" value="Glycosyl hydrolase domain, family 43"/>
    <property type="match status" value="1"/>
</dbReference>
<dbReference type="RefSeq" id="WP_284052199.1">
    <property type="nucleotide sequence ID" value="NZ_JAGRQC010000001.1"/>
</dbReference>
<sequence length="539" mass="59739">MFDRRTGLKAVAAAGLLGTVPKIALGQGARASSSLDPYAGMKWGEGFESQRKADLGNGAFLNPIFAGDHPDPTILRDGDDYYLTFSSFDAYPGIVIWHSRDLVNWRPVTAALTTPIGSVWAPELVKHGGRYFVYIPARTPTKKSIYVIHAKNIDGPWSEPIDLGLPDHIDPGHAVAEDGTRYLFLSGGDRVKLTPDGLRTAGPVEHVYDPWHYPKDWVVETFAPEGPKITRRGDYYYMTLAVGGTAGPPTGHMVIMARSRTLDGPWENDPENPVVHTKSVTEKWWSRGHATPFEGPGGQWWMVYHGYENGYWTLGRQALLQPFEWSADGWARPVGGDLSTPLEKPLDLGELPTGMPLSDDFSTDKFGIQWSFYDPGPDEKARVQRANGVMRVRGKGATPSDCSPITCICGDHAYRIEVDVGIDPGAEGGLLLYYNRRLYAGLGLNAKGLMMHRYGLQRQTGKPPEIGRRMRVAIENDRNIVTMYTSADSGRNWDKFDVQMEVSGYNHNTAYDFLSLRPALYSAGDGEVRFSNFTYRALS</sequence>
<evidence type="ECO:0000256" key="6">
    <source>
        <dbReference type="RuleBase" id="RU361187"/>
    </source>
</evidence>
<dbReference type="SUPFAM" id="SSF49899">
    <property type="entry name" value="Concanavalin A-like lectins/glucanases"/>
    <property type="match status" value="1"/>
</dbReference>
<dbReference type="InterPro" id="IPR006311">
    <property type="entry name" value="TAT_signal"/>
</dbReference>
<dbReference type="InterPro" id="IPR051795">
    <property type="entry name" value="Glycosyl_Hydrlase_43"/>
</dbReference>
<feature type="active site" description="Proton acceptor" evidence="4">
    <location>
        <position position="71"/>
    </location>
</feature>
<dbReference type="PROSITE" id="PS51318">
    <property type="entry name" value="TAT"/>
    <property type="match status" value="1"/>
</dbReference>
<dbReference type="GO" id="GO:0005975">
    <property type="term" value="P:carbohydrate metabolic process"/>
    <property type="evidence" value="ECO:0007669"/>
    <property type="project" value="InterPro"/>
</dbReference>